<sequence length="631" mass="73723">MKFATQISESNDDGPLTIQTRRTRLYSDAVKKPSFLAEKSPLFKESGSGYLKTMSKEPPSGEISSYKYDSDELKENIQSVKSEKPPRFSMKFNKRIIISNKFQIDSCEIKSRKEFYLLASHVGKKKTKRLCKRSVKDFYPNHYSPKLDQLKPDDQWCKRWEQIPLITCDRTILPGADKVRFGEKGFEQIEIQYPHPLEAEFNFTGEWLSNFNCIKFEQPSSQQETPGSNIKVTRKVKMKPTFTESVSTRQESPVPRDEELFEIILDYLELINDSYTNVQRRARVTLYELLGKCTDTVQRESFIYLFNKNSAKNLQKADIFVLYNAKFRDDQRYKITEDLMARINLKLDQYFRTTEEDILKPRIDIEYENSYDTRNINIDRQVSTKSKKLKRKRKTTKGPPGKRAFSINKFFTHCPKEVFREKHDLKGSLLPPKSGKEMPAIHRNRVPTNCSLSKNKAKEMNKVRPLSGISHNRRVQQKSILSNSRREEPRMCHYSKDRNSKTKYLDVPTFKEILGSVEHKSLLTKDCNREQSFSLMRDLNKKKEFIARKHAFGRFENRAKSSRPGMTARTSLRNSRSREKNHETILSQKPPRMKPIRNPKNSRIDYIKLSELANNAVLLPPTIVPHSAKPL</sequence>
<feature type="compositionally biased region" description="Basic and acidic residues" evidence="1">
    <location>
        <begin position="484"/>
        <end position="493"/>
    </location>
</feature>
<evidence type="ECO:0000256" key="1">
    <source>
        <dbReference type="SAM" id="MobiDB-lite"/>
    </source>
</evidence>
<gene>
    <name evidence="2" type="ORF">ECRASSUSDP1_LOCUS28165</name>
</gene>
<protein>
    <submittedName>
        <fullName evidence="2">Uncharacterized protein</fullName>
    </submittedName>
</protein>
<proteinExistence type="predicted"/>
<keyword evidence="3" id="KW-1185">Reference proteome</keyword>
<dbReference type="AlphaFoldDB" id="A0AAD2DBG7"/>
<dbReference type="Proteomes" id="UP001295684">
    <property type="component" value="Unassembled WGS sequence"/>
</dbReference>
<evidence type="ECO:0000313" key="3">
    <source>
        <dbReference type="Proteomes" id="UP001295684"/>
    </source>
</evidence>
<feature type="region of interest" description="Disordered" evidence="1">
    <location>
        <begin position="46"/>
        <end position="65"/>
    </location>
</feature>
<feature type="region of interest" description="Disordered" evidence="1">
    <location>
        <begin position="1"/>
        <end position="20"/>
    </location>
</feature>
<feature type="region of interest" description="Disordered" evidence="1">
    <location>
        <begin position="473"/>
        <end position="493"/>
    </location>
</feature>
<accession>A0AAD2DBG7</accession>
<organism evidence="2 3">
    <name type="scientific">Euplotes crassus</name>
    <dbReference type="NCBI Taxonomy" id="5936"/>
    <lineage>
        <taxon>Eukaryota</taxon>
        <taxon>Sar</taxon>
        <taxon>Alveolata</taxon>
        <taxon>Ciliophora</taxon>
        <taxon>Intramacronucleata</taxon>
        <taxon>Spirotrichea</taxon>
        <taxon>Hypotrichia</taxon>
        <taxon>Euplotida</taxon>
        <taxon>Euplotidae</taxon>
        <taxon>Moneuplotes</taxon>
    </lineage>
</organism>
<comment type="caution">
    <text evidence="2">The sequence shown here is derived from an EMBL/GenBank/DDBJ whole genome shotgun (WGS) entry which is preliminary data.</text>
</comment>
<feature type="region of interest" description="Disordered" evidence="1">
    <location>
        <begin position="558"/>
        <end position="599"/>
    </location>
</feature>
<name>A0AAD2DBG7_EUPCR</name>
<dbReference type="EMBL" id="CAMPGE010029062">
    <property type="protein sequence ID" value="CAI2386543.1"/>
    <property type="molecule type" value="Genomic_DNA"/>
</dbReference>
<reference evidence="2" key="1">
    <citation type="submission" date="2023-07" db="EMBL/GenBank/DDBJ databases">
        <authorList>
            <consortium name="AG Swart"/>
            <person name="Singh M."/>
            <person name="Singh A."/>
            <person name="Seah K."/>
            <person name="Emmerich C."/>
        </authorList>
    </citation>
    <scope>NUCLEOTIDE SEQUENCE</scope>
    <source>
        <strain evidence="2">DP1</strain>
    </source>
</reference>
<evidence type="ECO:0000313" key="2">
    <source>
        <dbReference type="EMBL" id="CAI2386543.1"/>
    </source>
</evidence>